<feature type="transmembrane region" description="Helical" evidence="8">
    <location>
        <begin position="345"/>
        <end position="363"/>
    </location>
</feature>
<feature type="domain" description="Amino acid transporter transmembrane" evidence="9">
    <location>
        <begin position="39"/>
        <end position="420"/>
    </location>
</feature>
<keyword evidence="6 8" id="KW-0472">Membrane</keyword>
<dbReference type="GO" id="GO:0015179">
    <property type="term" value="F:L-amino acid transmembrane transporter activity"/>
    <property type="evidence" value="ECO:0007669"/>
    <property type="project" value="TreeGrafter"/>
</dbReference>
<dbReference type="PANTHER" id="PTHR22950:SF646">
    <property type="entry name" value="SODIUM-COUPLED NEUTRAL AMINO ACID TRANSPORTER 10-RELATED"/>
    <property type="match status" value="1"/>
</dbReference>
<feature type="transmembrane region" description="Helical" evidence="8">
    <location>
        <begin position="262"/>
        <end position="284"/>
    </location>
</feature>
<evidence type="ECO:0000256" key="4">
    <source>
        <dbReference type="ARBA" id="ARBA00022970"/>
    </source>
</evidence>
<name>A0A6I9UN83_BACDO</name>
<feature type="transmembrane region" description="Helical" evidence="8">
    <location>
        <begin position="63"/>
        <end position="85"/>
    </location>
</feature>
<keyword evidence="2" id="KW-0813">Transport</keyword>
<protein>
    <submittedName>
        <fullName evidence="11">Sodium-coupled neutral amino acid transporter 10 isoform X1</fullName>
    </submittedName>
</protein>
<feature type="transmembrane region" description="Helical" evidence="8">
    <location>
        <begin position="369"/>
        <end position="390"/>
    </location>
</feature>
<dbReference type="OrthoDB" id="513400at2759"/>
<keyword evidence="4" id="KW-0029">Amino-acid transport</keyword>
<evidence type="ECO:0000313" key="11">
    <source>
        <dbReference type="RefSeq" id="XP_011198743.2"/>
    </source>
</evidence>
<keyword evidence="10" id="KW-1185">Reference proteome</keyword>
<dbReference type="Pfam" id="PF01490">
    <property type="entry name" value="Aa_trans"/>
    <property type="match status" value="1"/>
</dbReference>
<feature type="compositionally biased region" description="Polar residues" evidence="7">
    <location>
        <begin position="725"/>
        <end position="737"/>
    </location>
</feature>
<keyword evidence="5 8" id="KW-1133">Transmembrane helix</keyword>
<evidence type="ECO:0000256" key="3">
    <source>
        <dbReference type="ARBA" id="ARBA00022692"/>
    </source>
</evidence>
<feature type="compositionally biased region" description="Basic and acidic residues" evidence="7">
    <location>
        <begin position="638"/>
        <end position="652"/>
    </location>
</feature>
<feature type="transmembrane region" description="Helical" evidence="8">
    <location>
        <begin position="33"/>
        <end position="56"/>
    </location>
</feature>
<feature type="transmembrane region" description="Helical" evidence="8">
    <location>
        <begin position="402"/>
        <end position="421"/>
    </location>
</feature>
<evidence type="ECO:0000256" key="7">
    <source>
        <dbReference type="SAM" id="MobiDB-lite"/>
    </source>
</evidence>
<proteinExistence type="predicted"/>
<feature type="transmembrane region" description="Helical" evidence="8">
    <location>
        <begin position="153"/>
        <end position="172"/>
    </location>
</feature>
<accession>A0A6I9UN83</accession>
<gene>
    <name evidence="11" type="primary">LOC105222898</name>
</gene>
<feature type="transmembrane region" description="Helical" evidence="8">
    <location>
        <begin position="304"/>
        <end position="324"/>
    </location>
</feature>
<evidence type="ECO:0000259" key="9">
    <source>
        <dbReference type="Pfam" id="PF01490"/>
    </source>
</evidence>
<evidence type="ECO:0000313" key="10">
    <source>
        <dbReference type="Proteomes" id="UP001652620"/>
    </source>
</evidence>
<dbReference type="Proteomes" id="UP001652620">
    <property type="component" value="Chromosome 3"/>
</dbReference>
<evidence type="ECO:0000256" key="6">
    <source>
        <dbReference type="ARBA" id="ARBA00023136"/>
    </source>
</evidence>
<dbReference type="GO" id="GO:0016020">
    <property type="term" value="C:membrane"/>
    <property type="evidence" value="ECO:0007669"/>
    <property type="project" value="UniProtKB-SubCell"/>
</dbReference>
<feature type="transmembrane region" description="Helical" evidence="8">
    <location>
        <begin position="110"/>
        <end position="132"/>
    </location>
</feature>
<feature type="transmembrane region" description="Helical" evidence="8">
    <location>
        <begin position="178"/>
        <end position="198"/>
    </location>
</feature>
<evidence type="ECO:0000256" key="1">
    <source>
        <dbReference type="ARBA" id="ARBA00004141"/>
    </source>
</evidence>
<dbReference type="PANTHER" id="PTHR22950">
    <property type="entry name" value="AMINO ACID TRANSPORTER"/>
    <property type="match status" value="1"/>
</dbReference>
<comment type="subcellular location">
    <subcellularLocation>
        <location evidence="1">Membrane</location>
        <topology evidence="1">Multi-pass membrane protein</topology>
    </subcellularLocation>
</comment>
<dbReference type="KEGG" id="bdr:105222898"/>
<keyword evidence="3 8" id="KW-0812">Transmembrane</keyword>
<dbReference type="InterPro" id="IPR013057">
    <property type="entry name" value="AA_transpt_TM"/>
</dbReference>
<feature type="region of interest" description="Disordered" evidence="7">
    <location>
        <begin position="627"/>
        <end position="652"/>
    </location>
</feature>
<evidence type="ECO:0000256" key="2">
    <source>
        <dbReference type="ARBA" id="ARBA00022448"/>
    </source>
</evidence>
<dbReference type="RefSeq" id="XP_011198743.2">
    <property type="nucleotide sequence ID" value="XM_011200441.4"/>
</dbReference>
<dbReference type="AlphaFoldDB" id="A0A6I9UN83"/>
<organism evidence="10 11">
    <name type="scientific">Bactrocera dorsalis</name>
    <name type="common">Oriental fruit fly</name>
    <name type="synonym">Dacus dorsalis</name>
    <dbReference type="NCBI Taxonomy" id="27457"/>
    <lineage>
        <taxon>Eukaryota</taxon>
        <taxon>Metazoa</taxon>
        <taxon>Ecdysozoa</taxon>
        <taxon>Arthropoda</taxon>
        <taxon>Hexapoda</taxon>
        <taxon>Insecta</taxon>
        <taxon>Pterygota</taxon>
        <taxon>Neoptera</taxon>
        <taxon>Endopterygota</taxon>
        <taxon>Diptera</taxon>
        <taxon>Brachycera</taxon>
        <taxon>Muscomorpha</taxon>
        <taxon>Tephritoidea</taxon>
        <taxon>Tephritidae</taxon>
        <taxon>Bactrocera</taxon>
        <taxon>Bactrocera</taxon>
    </lineage>
</organism>
<feature type="region of interest" description="Disordered" evidence="7">
    <location>
        <begin position="697"/>
        <end position="742"/>
    </location>
</feature>
<dbReference type="GeneID" id="105222898"/>
<evidence type="ECO:0000256" key="5">
    <source>
        <dbReference type="ARBA" id="ARBA00022989"/>
    </source>
</evidence>
<evidence type="ECO:0000256" key="8">
    <source>
        <dbReference type="SAM" id="Phobius"/>
    </source>
</evidence>
<sequence>MRLALLSLALELITLQVNNLITAFLVLHFCNMLAYSGHIMTLANSIIGVGILAMPFCFQKCGIVLSVLLLIISNWITRISCHYLIKSSLLTRRRSFEFLGFHAFGSSGKLLAELCIIGYLFGTSITYFVVMGDLGPQIVTKMFSLNTVDFPHLRTWVMIAVTVFCILPLAMLKNVDSLSTVCAASIGFYVCLVVKIVLESEAHIVTHDWVEKVEYWRPAGILQCLPIFSMALSCQMQLFEVFESINNQSVEKLNGIVRNATWICTFVYIAVGFFGYVAFCTQTFSGNILMNFSPSFGSDVIKVGFVLSVAFSFPLVIFPCRASIYSLLYRKGHTDNSGYIPETRFKVITTCLVGCALCIALMIPSVELVIGLVGSTIGVAICIMFPAFCFRKIVKKDSTERSLAQFIFISGFCLMILGTFANLNAIDEQRSGAHLHVVNELENTNLLRPTDKIAVDSAAAQTQIDKLRVEKTLVDLKLKDNNLEPEAKKKSEYLMSATPVQTISQPAAVVINKNAELPKANVIAEKPENTLNAKPLKPEAPLIVEALKPKDDAAKVGDSIKQPVAAEAPSELKPLQQNPLPHETIAQQPNVETLPKQEEQIAPENQQPQTIDKDAIKKDEEIAAEELKNGQKLAKSNNDVELKETRKELKKTKELLERTVDQLKHELAKQNEETQNMVAETLEKVVQKVEQIEKKVQHNAPAEGQAPAPAPEPEPEPENKERSDSLPQQAAVNTPQESVVAPKQEEAVAKMPNMPNLPNRLDERPSLLSILSEQQADVREPQHVYEPLSYKTGELIEKAKNGSQLETRLPLPLAVLFNASSLNTNNKSNNIQTRDVGDKYPLNATQHTADNANVTINLKTDNATPLKANETASASVDQTPSDKEKENVEAIRREILQLKSEQLKEFPTFGVTDTDIDIIAANAEHIRRKRANTPNFAEIDTKMQSSNCLTTPKVDQMLAQSGIGNAINLKSQTFGRELRSVREENETQL</sequence>
<reference evidence="11" key="1">
    <citation type="submission" date="2025-08" db="UniProtKB">
        <authorList>
            <consortium name="RefSeq"/>
        </authorList>
    </citation>
    <scope>IDENTIFICATION</scope>
    <source>
        <tissue evidence="11">Adult</tissue>
    </source>
</reference>